<gene>
    <name evidence="1" type="ORF">CALVIDRAFT_172082</name>
</gene>
<sequence>MLSWNLLESRVGIGNCAPFILPSAKRKFRPHAYSGRSPAAPALPSVFWPGPGKSRPIELLPSRGALARWNVAGKEKRLALLVPSRLAPGPRPEASRLICAQSTDRSSVHQNGRTSFQFGQTEIRKCRYGFDSVEDRPRPRLRTPLPTKRKRTLIEAAAPKFFFWVDGGFFAARLLRRYIAVNTGPAFRNRARGLFVVRWAGGCASPLFGARRPDAQRPNRRGVQRSLAGSRPYNCPGLFHSVHNIPAYILLPTHTPWLQHHHRPLQSAHPLSR</sequence>
<reference evidence="1 2" key="1">
    <citation type="journal article" date="2016" name="Mol. Biol. Evol.">
        <title>Comparative Genomics of Early-Diverging Mushroom-Forming Fungi Provides Insights into the Origins of Lignocellulose Decay Capabilities.</title>
        <authorList>
            <person name="Nagy L.G."/>
            <person name="Riley R."/>
            <person name="Tritt A."/>
            <person name="Adam C."/>
            <person name="Daum C."/>
            <person name="Floudas D."/>
            <person name="Sun H."/>
            <person name="Yadav J.S."/>
            <person name="Pangilinan J."/>
            <person name="Larsson K.H."/>
            <person name="Matsuura K."/>
            <person name="Barry K."/>
            <person name="Labutti K."/>
            <person name="Kuo R."/>
            <person name="Ohm R.A."/>
            <person name="Bhattacharya S.S."/>
            <person name="Shirouzu T."/>
            <person name="Yoshinaga Y."/>
            <person name="Martin F.M."/>
            <person name="Grigoriev I.V."/>
            <person name="Hibbett D.S."/>
        </authorList>
    </citation>
    <scope>NUCLEOTIDE SEQUENCE [LARGE SCALE GENOMIC DNA]</scope>
    <source>
        <strain evidence="1 2">TUFC12733</strain>
    </source>
</reference>
<evidence type="ECO:0000313" key="2">
    <source>
        <dbReference type="Proteomes" id="UP000076738"/>
    </source>
</evidence>
<protein>
    <submittedName>
        <fullName evidence="1">Uncharacterized protein</fullName>
    </submittedName>
</protein>
<proteinExistence type="predicted"/>
<dbReference type="AlphaFoldDB" id="A0A167L9T7"/>
<organism evidence="1 2">
    <name type="scientific">Calocera viscosa (strain TUFC12733)</name>
    <dbReference type="NCBI Taxonomy" id="1330018"/>
    <lineage>
        <taxon>Eukaryota</taxon>
        <taxon>Fungi</taxon>
        <taxon>Dikarya</taxon>
        <taxon>Basidiomycota</taxon>
        <taxon>Agaricomycotina</taxon>
        <taxon>Dacrymycetes</taxon>
        <taxon>Dacrymycetales</taxon>
        <taxon>Dacrymycetaceae</taxon>
        <taxon>Calocera</taxon>
    </lineage>
</organism>
<dbReference type="EMBL" id="KV417289">
    <property type="protein sequence ID" value="KZO95472.1"/>
    <property type="molecule type" value="Genomic_DNA"/>
</dbReference>
<evidence type="ECO:0000313" key="1">
    <source>
        <dbReference type="EMBL" id="KZO95472.1"/>
    </source>
</evidence>
<accession>A0A167L9T7</accession>
<keyword evidence="2" id="KW-1185">Reference proteome</keyword>
<name>A0A167L9T7_CALVF</name>
<dbReference type="Proteomes" id="UP000076738">
    <property type="component" value="Unassembled WGS sequence"/>
</dbReference>